<gene>
    <name evidence="12" type="primary">LOC106169386</name>
</gene>
<evidence type="ECO:0000313" key="11">
    <source>
        <dbReference type="Proteomes" id="UP000085678"/>
    </source>
</evidence>
<feature type="binding site" evidence="6">
    <location>
        <position position="663"/>
    </location>
    <ligand>
        <name>AMP</name>
        <dbReference type="ChEBI" id="CHEBI:456215"/>
    </ligand>
</feature>
<feature type="active site" description="Proton donor" evidence="5">
    <location>
        <position position="624"/>
    </location>
</feature>
<proteinExistence type="inferred from homology"/>
<dbReference type="SMART" id="SM00471">
    <property type="entry name" value="HDc"/>
    <property type="match status" value="1"/>
</dbReference>
<keyword evidence="11" id="KW-1185">Reference proteome</keyword>
<feature type="binding site" evidence="6">
    <location>
        <position position="825"/>
    </location>
    <ligand>
        <name>AMP</name>
        <dbReference type="ChEBI" id="CHEBI:456215"/>
    </ligand>
</feature>
<dbReference type="InParanoid" id="A0A1S3J205"/>
<dbReference type="GO" id="GO:0004114">
    <property type="term" value="F:3',5'-cyclic-nucleotide phosphodiesterase activity"/>
    <property type="evidence" value="ECO:0007669"/>
    <property type="project" value="InterPro"/>
</dbReference>
<evidence type="ECO:0000256" key="3">
    <source>
        <dbReference type="ARBA" id="ARBA00022723"/>
    </source>
</evidence>
<evidence type="ECO:0000256" key="2">
    <source>
        <dbReference type="ARBA" id="ARBA00022535"/>
    </source>
</evidence>
<dbReference type="AlphaFoldDB" id="A0A1S3J205"/>
<evidence type="ECO:0000313" key="12">
    <source>
        <dbReference type="RefSeq" id="XP_013404293.1"/>
    </source>
</evidence>
<feature type="binding site" evidence="7">
    <location>
        <position position="663"/>
    </location>
    <ligand>
        <name>Zn(2+)</name>
        <dbReference type="ChEBI" id="CHEBI:29105"/>
        <label>2</label>
    </ligand>
</feature>
<evidence type="ECO:0000256" key="1">
    <source>
        <dbReference type="ARBA" id="ARBA00007648"/>
    </source>
</evidence>
<evidence type="ECO:0000256" key="4">
    <source>
        <dbReference type="ARBA" id="ARBA00022801"/>
    </source>
</evidence>
<dbReference type="InterPro" id="IPR003607">
    <property type="entry name" value="HD/PDEase_dom"/>
</dbReference>
<feature type="binding site" evidence="6">
    <location>
        <begin position="624"/>
        <end position="628"/>
    </location>
    <ligand>
        <name>AMP</name>
        <dbReference type="ChEBI" id="CHEBI:456215"/>
    </ligand>
</feature>
<evidence type="ECO:0000256" key="7">
    <source>
        <dbReference type="PIRSR" id="PIRSR623088-3"/>
    </source>
</evidence>
<sequence length="895" mass="102252">MNSISKSHVAGYRMSDPARQMNSRRLPPLPGSGSFTAGNSRAAGMHAPRSPRSARLHRSQNSPTYHATSPRDGHTGEMLITGHSPSYYHQDASPVKKHDWYESNMEALDTNPEIVTSFLNENPDYLESYIHTHVNRDTLERWLLRRTQKHKHKNGEIPDERRETVAKWKFYMHADKRQLLQDLTQSITHNMKKPHVLHELIVCMASAVNADGYNLYIVDEDGQDLYYYKPNASSTKSHSPCVRRIGAGTTLAAYVAHTKQNVRLGEMFMDEHFPEGIPMSGDTIQSVLAQPIVHADGLVVGVAELYRKVGNRGFTEDEEEIASSLVIWGTVAFHSAELFPSGAHNPEMYHTMTKQRKLNEFLLAVTKSIFQDIVSMDTVIMKIMNYAQKLVSADRASLFMVDLDRKELYARIFDIGKGLENRENHQKEIRFPMDKGVAGHVATTGEVLNIKDAYADDRFNRDVDLQTGYTTKTILCMPIKIRGNIIGVVQMVNKLNGTFTKSDEESFETFAIYCGLALHHAKLYDKIRRSEQKYKVALEVLSYHGTCSEEEVQKTKSFDVPDKLPELIKYDFSPWSVDNDQKPIYVIHMLKDLFDTADFTRYDLDTLYRFTLTVRKNYRAVPYHNWAHAFSVAHAMFTVIKTTSNKFKPIEALGLFVACLCHDLDHRGKTNSFMVKSASPLAAVYSTSTMEHHHFNQTVTILQNEGHNIFKNLCSEEYKQVLGDIRHCILATDLALFFGNRARLKDLAENKQLSWDNDDHRHSIMAHCMTAADLCSMYKPWDLQVELVHVIMEEFWQQGDEEKKNGLMPLRMMDRSFAHELPDSQVGFLVGICLPCYELLAQVLPPTSPMVEGAKANLEKWKELADKQKELEKEKEKESEEKENKLEGNNKEKES</sequence>
<organism evidence="11 12">
    <name type="scientific">Lingula anatina</name>
    <name type="common">Brachiopod</name>
    <name type="synonym">Lingula unguis</name>
    <dbReference type="NCBI Taxonomy" id="7574"/>
    <lineage>
        <taxon>Eukaryota</taxon>
        <taxon>Metazoa</taxon>
        <taxon>Spiralia</taxon>
        <taxon>Lophotrochozoa</taxon>
        <taxon>Brachiopoda</taxon>
        <taxon>Linguliformea</taxon>
        <taxon>Lingulata</taxon>
        <taxon>Lingulida</taxon>
        <taxon>Linguloidea</taxon>
        <taxon>Lingulidae</taxon>
        <taxon>Lingula</taxon>
    </lineage>
</organism>
<dbReference type="EC" id="3.1.4.-" evidence="8"/>
<keyword evidence="2" id="KW-0140">cGMP</keyword>
<feature type="binding site" evidence="7">
    <location>
        <position position="628"/>
    </location>
    <ligand>
        <name>Zn(2+)</name>
        <dbReference type="ChEBI" id="CHEBI:29105"/>
        <label>1</label>
    </ligand>
</feature>
<name>A0A1S3J205_LINAN</name>
<dbReference type="InterPro" id="IPR003018">
    <property type="entry name" value="GAF"/>
</dbReference>
<dbReference type="SUPFAM" id="SSF55781">
    <property type="entry name" value="GAF domain-like"/>
    <property type="match status" value="2"/>
</dbReference>
<dbReference type="Proteomes" id="UP000085678">
    <property type="component" value="Unplaced"/>
</dbReference>
<dbReference type="Pfam" id="PF01590">
    <property type="entry name" value="GAF"/>
    <property type="match status" value="2"/>
</dbReference>
<dbReference type="FunFam" id="3.30.450.40:FF:000067">
    <property type="entry name" value="Phosphodiesterase"/>
    <property type="match status" value="1"/>
</dbReference>
<dbReference type="InterPro" id="IPR002073">
    <property type="entry name" value="PDEase_catalytic_dom"/>
</dbReference>
<dbReference type="CDD" id="cd00077">
    <property type="entry name" value="HDc"/>
    <property type="match status" value="1"/>
</dbReference>
<feature type="region of interest" description="Disordered" evidence="9">
    <location>
        <begin position="869"/>
        <end position="895"/>
    </location>
</feature>
<dbReference type="InterPro" id="IPR029016">
    <property type="entry name" value="GAF-like_dom_sf"/>
</dbReference>
<evidence type="ECO:0000256" key="5">
    <source>
        <dbReference type="PIRSR" id="PIRSR623088-1"/>
    </source>
</evidence>
<dbReference type="GeneID" id="106169386"/>
<feature type="binding site" evidence="6">
    <location>
        <position position="773"/>
    </location>
    <ligand>
        <name>AMP</name>
        <dbReference type="ChEBI" id="CHEBI:456215"/>
    </ligand>
</feature>
<dbReference type="PANTHER" id="PTHR11347">
    <property type="entry name" value="CYCLIC NUCLEOTIDE PHOSPHODIESTERASE"/>
    <property type="match status" value="1"/>
</dbReference>
<dbReference type="SUPFAM" id="SSF109604">
    <property type="entry name" value="HD-domain/PDEase-like"/>
    <property type="match status" value="1"/>
</dbReference>
<dbReference type="Gene3D" id="1.10.1300.10">
    <property type="entry name" value="3'5'-cyclic nucleotide phosphodiesterase, catalytic domain"/>
    <property type="match status" value="1"/>
</dbReference>
<dbReference type="FunFam" id="1.10.1300.10:FF:000003">
    <property type="entry name" value="Phosphodiesterase"/>
    <property type="match status" value="1"/>
</dbReference>
<evidence type="ECO:0000256" key="8">
    <source>
        <dbReference type="RuleBase" id="RU363067"/>
    </source>
</evidence>
<feature type="binding site" evidence="7">
    <location>
        <position position="663"/>
    </location>
    <ligand>
        <name>Zn(2+)</name>
        <dbReference type="ChEBI" id="CHEBI:29105"/>
        <label>1</label>
    </ligand>
</feature>
<dbReference type="PROSITE" id="PS00126">
    <property type="entry name" value="PDEASE_I_1"/>
    <property type="match status" value="1"/>
</dbReference>
<dbReference type="GO" id="GO:0046872">
    <property type="term" value="F:metal ion binding"/>
    <property type="evidence" value="ECO:0007669"/>
    <property type="project" value="UniProtKB-KW"/>
</dbReference>
<comment type="similarity">
    <text evidence="1 8">Belongs to the cyclic nucleotide phosphodiesterase family.</text>
</comment>
<dbReference type="Gene3D" id="3.30.450.40">
    <property type="match status" value="2"/>
</dbReference>
<keyword evidence="3 7" id="KW-0479">Metal-binding</keyword>
<evidence type="ECO:0000256" key="6">
    <source>
        <dbReference type="PIRSR" id="PIRSR623088-2"/>
    </source>
</evidence>
<dbReference type="InterPro" id="IPR023174">
    <property type="entry name" value="PDEase_CS"/>
</dbReference>
<dbReference type="KEGG" id="lak:106169386"/>
<dbReference type="Pfam" id="PF00233">
    <property type="entry name" value="PDEase_I"/>
    <property type="match status" value="1"/>
</dbReference>
<reference evidence="12" key="1">
    <citation type="submission" date="2025-08" db="UniProtKB">
        <authorList>
            <consortium name="RefSeq"/>
        </authorList>
    </citation>
    <scope>IDENTIFICATION</scope>
    <source>
        <tissue evidence="12">Gonads</tissue>
    </source>
</reference>
<dbReference type="PRINTS" id="PR00387">
    <property type="entry name" value="PDIESTERASE1"/>
</dbReference>
<evidence type="ECO:0000259" key="10">
    <source>
        <dbReference type="PROSITE" id="PS51845"/>
    </source>
</evidence>
<dbReference type="InterPro" id="IPR036971">
    <property type="entry name" value="PDEase_catalytic_dom_sf"/>
</dbReference>
<dbReference type="SMART" id="SM00065">
    <property type="entry name" value="GAF"/>
    <property type="match status" value="2"/>
</dbReference>
<feature type="binding site" evidence="7">
    <location>
        <position position="662"/>
    </location>
    <ligand>
        <name>Zn(2+)</name>
        <dbReference type="ChEBI" id="CHEBI:29105"/>
        <label>1</label>
    </ligand>
</feature>
<dbReference type="RefSeq" id="XP_013404293.1">
    <property type="nucleotide sequence ID" value="XM_013548839.1"/>
</dbReference>
<feature type="binding site" evidence="7">
    <location>
        <position position="773"/>
    </location>
    <ligand>
        <name>Zn(2+)</name>
        <dbReference type="ChEBI" id="CHEBI:29105"/>
        <label>1</label>
    </ligand>
</feature>
<feature type="region of interest" description="Disordered" evidence="9">
    <location>
        <begin position="1"/>
        <end position="86"/>
    </location>
</feature>
<dbReference type="OrthoDB" id="295473at2759"/>
<dbReference type="STRING" id="7574.A0A1S3J205"/>
<feature type="domain" description="PDEase" evidence="10">
    <location>
        <begin position="548"/>
        <end position="868"/>
    </location>
</feature>
<dbReference type="InterPro" id="IPR023088">
    <property type="entry name" value="PDEase"/>
</dbReference>
<dbReference type="PROSITE" id="PS51845">
    <property type="entry name" value="PDEASE_I_2"/>
    <property type="match status" value="1"/>
</dbReference>
<keyword evidence="4 8" id="KW-0378">Hydrolase</keyword>
<comment type="cofactor">
    <cofactor evidence="8">
        <name>a divalent metal cation</name>
        <dbReference type="ChEBI" id="CHEBI:60240"/>
    </cofactor>
    <text evidence="8">Binds 2 divalent metal cations per subunit. Site 1 may preferentially bind zinc ions, while site 2 has a preference for magnesium and/or manganese ions.</text>
</comment>
<evidence type="ECO:0000256" key="9">
    <source>
        <dbReference type="SAM" id="MobiDB-lite"/>
    </source>
</evidence>
<protein>
    <recommendedName>
        <fullName evidence="8">Phosphodiesterase</fullName>
        <ecNumber evidence="8">3.1.4.-</ecNumber>
    </recommendedName>
</protein>
<accession>A0A1S3J205</accession>
<dbReference type="GO" id="GO:0007165">
    <property type="term" value="P:signal transduction"/>
    <property type="evidence" value="ECO:0007669"/>
    <property type="project" value="InterPro"/>
</dbReference>